<dbReference type="EMBL" id="OZ075123">
    <property type="protein sequence ID" value="CAL4916785.1"/>
    <property type="molecule type" value="Genomic_DNA"/>
</dbReference>
<feature type="domain" description="BTB" evidence="3">
    <location>
        <begin position="194"/>
        <end position="263"/>
    </location>
</feature>
<dbReference type="InterPro" id="IPR045005">
    <property type="entry name" value="BPM1-6"/>
</dbReference>
<name>A0ABC8WWE0_9POAL</name>
<dbReference type="InterPro" id="IPR000210">
    <property type="entry name" value="BTB/POZ_dom"/>
</dbReference>
<dbReference type="Gene3D" id="3.30.710.10">
    <property type="entry name" value="Potassium Channel Kv1.1, Chain A"/>
    <property type="match status" value="1"/>
</dbReference>
<proteinExistence type="inferred from homology"/>
<dbReference type="SUPFAM" id="SSF54695">
    <property type="entry name" value="POZ domain"/>
    <property type="match status" value="1"/>
</dbReference>
<dbReference type="CDD" id="cd00121">
    <property type="entry name" value="MATH"/>
    <property type="match status" value="1"/>
</dbReference>
<dbReference type="Pfam" id="PF22486">
    <property type="entry name" value="MATH_2"/>
    <property type="match status" value="1"/>
</dbReference>
<dbReference type="InterPro" id="IPR011333">
    <property type="entry name" value="SKP1/BTB/POZ_sf"/>
</dbReference>
<evidence type="ECO:0000256" key="1">
    <source>
        <dbReference type="ARBA" id="ARBA00004906"/>
    </source>
</evidence>
<protein>
    <recommendedName>
        <fullName evidence="7">BTB/POZ and MATH domain-containing protein 1</fullName>
    </recommendedName>
</protein>
<sequence length="371" mass="41324">MPAPGSAAADVDEPRSASAIVAGTVTGHHLLHVEGYSRTKEDFPNGKCVKSCPFRVAGRSWRIWYFPNGERSQDADYIAIFLSLVESATGPVKARAKFSLMDQDDEPVPPHTVSTNLYEFSVQGTAWGLYRFITKEFLEASEHLKDECFKIMCDVIIPGELHIEERATASPFVVVPPSDMHKHFGDFLAAKDGFDITFQVAGETFRAHRQILAARSPVFKAELLGAMREGTATGDCIRIDDLLPEVFKVLLHFIYNDSVPDMEVQEETVMAQHLLEAADRYDMQRLKLICEEKLCNYLEVSMAATTLVLAEQHNCQGLKDACIEFLKSPGALEAVMATDGFDHLTKTCPTLVKELMFKLATPLYKRKKVGT</sequence>
<dbReference type="CDD" id="cd18280">
    <property type="entry name" value="BTB_POZ_BPM_plant"/>
    <property type="match status" value="1"/>
</dbReference>
<dbReference type="AlphaFoldDB" id="A0ABC8WWE0"/>
<accession>A0ABC8WWE0</accession>
<reference evidence="6" key="1">
    <citation type="submission" date="2024-06" db="EMBL/GenBank/DDBJ databases">
        <authorList>
            <person name="Ryan C."/>
        </authorList>
    </citation>
    <scope>NUCLEOTIDE SEQUENCE [LARGE SCALE GENOMIC DNA]</scope>
</reference>
<feature type="domain" description="MATH" evidence="4">
    <location>
        <begin position="26"/>
        <end position="155"/>
    </location>
</feature>
<dbReference type="Pfam" id="PF00651">
    <property type="entry name" value="BTB"/>
    <property type="match status" value="1"/>
</dbReference>
<dbReference type="Gene3D" id="2.60.210.10">
    <property type="entry name" value="Apoptosis, Tumor Necrosis Factor Receptor Associated Protein 2, Chain A"/>
    <property type="match status" value="1"/>
</dbReference>
<dbReference type="InterPro" id="IPR002083">
    <property type="entry name" value="MATH/TRAF_dom"/>
</dbReference>
<comment type="similarity">
    <text evidence="2">Belongs to the Tdpoz family.</text>
</comment>
<evidence type="ECO:0000256" key="2">
    <source>
        <dbReference type="ARBA" id="ARBA00010846"/>
    </source>
</evidence>
<gene>
    <name evidence="5" type="ORF">URODEC1_LOCUS18192</name>
</gene>
<dbReference type="Gene3D" id="1.25.40.420">
    <property type="match status" value="1"/>
</dbReference>
<evidence type="ECO:0000313" key="5">
    <source>
        <dbReference type="EMBL" id="CAL4916785.1"/>
    </source>
</evidence>
<dbReference type="InterPro" id="IPR008974">
    <property type="entry name" value="TRAF-like"/>
</dbReference>
<reference evidence="5 6" key="2">
    <citation type="submission" date="2024-10" db="EMBL/GenBank/DDBJ databases">
        <authorList>
            <person name="Ryan C."/>
        </authorList>
    </citation>
    <scope>NUCLEOTIDE SEQUENCE [LARGE SCALE GENOMIC DNA]</scope>
</reference>
<dbReference type="PROSITE" id="PS50144">
    <property type="entry name" value="MATH"/>
    <property type="match status" value="1"/>
</dbReference>
<dbReference type="InterPro" id="IPR056423">
    <property type="entry name" value="BACK_BPM_SPOP"/>
</dbReference>
<keyword evidence="6" id="KW-1185">Reference proteome</keyword>
<evidence type="ECO:0000313" key="6">
    <source>
        <dbReference type="Proteomes" id="UP001497457"/>
    </source>
</evidence>
<comment type="pathway">
    <text evidence="1">Protein modification; protein ubiquitination.</text>
</comment>
<dbReference type="PANTHER" id="PTHR26379:SF422">
    <property type="entry name" value="BTB DOMAIN-CONTAINING PROTEIN"/>
    <property type="match status" value="1"/>
</dbReference>
<dbReference type="Proteomes" id="UP001497457">
    <property type="component" value="Chromosome 13rd"/>
</dbReference>
<dbReference type="PANTHER" id="PTHR26379">
    <property type="entry name" value="BTB/POZ AND MATH DOMAIN-CONTAINING PROTEIN 1"/>
    <property type="match status" value="1"/>
</dbReference>
<dbReference type="SUPFAM" id="SSF49599">
    <property type="entry name" value="TRAF domain-like"/>
    <property type="match status" value="1"/>
</dbReference>
<evidence type="ECO:0000259" key="3">
    <source>
        <dbReference type="PROSITE" id="PS50097"/>
    </source>
</evidence>
<dbReference type="Pfam" id="PF24570">
    <property type="entry name" value="BACK_BPM_SPOP"/>
    <property type="match status" value="1"/>
</dbReference>
<evidence type="ECO:0000259" key="4">
    <source>
        <dbReference type="PROSITE" id="PS50144"/>
    </source>
</evidence>
<dbReference type="PROSITE" id="PS50097">
    <property type="entry name" value="BTB"/>
    <property type="match status" value="1"/>
</dbReference>
<evidence type="ECO:0008006" key="7">
    <source>
        <dbReference type="Google" id="ProtNLM"/>
    </source>
</evidence>
<dbReference type="SMART" id="SM00225">
    <property type="entry name" value="BTB"/>
    <property type="match status" value="1"/>
</dbReference>
<organism evidence="5 6">
    <name type="scientific">Urochloa decumbens</name>
    <dbReference type="NCBI Taxonomy" id="240449"/>
    <lineage>
        <taxon>Eukaryota</taxon>
        <taxon>Viridiplantae</taxon>
        <taxon>Streptophyta</taxon>
        <taxon>Embryophyta</taxon>
        <taxon>Tracheophyta</taxon>
        <taxon>Spermatophyta</taxon>
        <taxon>Magnoliopsida</taxon>
        <taxon>Liliopsida</taxon>
        <taxon>Poales</taxon>
        <taxon>Poaceae</taxon>
        <taxon>PACMAD clade</taxon>
        <taxon>Panicoideae</taxon>
        <taxon>Panicodae</taxon>
        <taxon>Paniceae</taxon>
        <taxon>Melinidinae</taxon>
        <taxon>Urochloa</taxon>
    </lineage>
</organism>